<evidence type="ECO:0000256" key="4">
    <source>
        <dbReference type="ARBA" id="ARBA00023004"/>
    </source>
</evidence>
<evidence type="ECO:0000256" key="5">
    <source>
        <dbReference type="ARBA" id="ARBA00023014"/>
    </source>
</evidence>
<proteinExistence type="inferred from homology"/>
<dbReference type="GO" id="GO:0016226">
    <property type="term" value="P:iron-sulfur cluster assembly"/>
    <property type="evidence" value="ECO:0007669"/>
    <property type="project" value="InterPro"/>
</dbReference>
<dbReference type="GO" id="GO:0016887">
    <property type="term" value="F:ATP hydrolysis activity"/>
    <property type="evidence" value="ECO:0007669"/>
    <property type="project" value="UniProtKB-UniRule"/>
</dbReference>
<comment type="function">
    <text evidence="6 8">Binds and transfers iron-sulfur (Fe-S) clusters to target apoproteins. Can hydrolyze ATP.</text>
</comment>
<dbReference type="SUPFAM" id="SSF52540">
    <property type="entry name" value="P-loop containing nucleoside triphosphate hydrolases"/>
    <property type="match status" value="1"/>
</dbReference>
<keyword evidence="1 8" id="KW-0479">Metal-binding</keyword>
<keyword evidence="4 8" id="KW-0408">Iron</keyword>
<evidence type="ECO:0000256" key="3">
    <source>
        <dbReference type="ARBA" id="ARBA00022840"/>
    </source>
</evidence>
<dbReference type="InterPro" id="IPR033756">
    <property type="entry name" value="YlxH/NBP35"/>
</dbReference>
<accession>A0A7J3Z522</accession>
<dbReference type="InterPro" id="IPR027417">
    <property type="entry name" value="P-loop_NTPase"/>
</dbReference>
<evidence type="ECO:0000256" key="6">
    <source>
        <dbReference type="ARBA" id="ARBA00058094"/>
    </source>
</evidence>
<dbReference type="Pfam" id="PF10609">
    <property type="entry name" value="ParA"/>
    <property type="match status" value="1"/>
</dbReference>
<protein>
    <recommendedName>
        <fullName evidence="7 8">Iron-sulfur cluster carrier protein</fullName>
    </recommendedName>
</protein>
<dbReference type="AlphaFoldDB" id="A0A7J3Z522"/>
<dbReference type="GO" id="GO:0046872">
    <property type="term" value="F:metal ion binding"/>
    <property type="evidence" value="ECO:0007669"/>
    <property type="project" value="UniProtKB-KW"/>
</dbReference>
<dbReference type="InterPro" id="IPR019591">
    <property type="entry name" value="Mrp/NBP35_ATP-bd"/>
</dbReference>
<name>A0A7J3Z522_9CREN</name>
<sequence>MDLNRQVIESALQLQEIAKRNLANFRYRIVVLSGKGGVGKSFVSSMLALALAEMGKRVALFDADIYGSSTPQLLGLQNARLQADEEGGILPAEGPLGLRVVAMNLIVDAPKTPVIWRGPLASRAVIELVAKVRWGSGDYLVVDMPPGTGDIAITIAQLMPRETYTIIVTAPNILSEVVVAKAINFAIEANLKLLGIFENMSYFTCPYCGKETSIMGKVSSEHLASKYNTVVLIKMPLDPRINEAIDKGVPYIVADKEGEAAKAIRRLAERVVKIIESVGGEEER</sequence>
<evidence type="ECO:0000313" key="9">
    <source>
        <dbReference type="EMBL" id="HHQ49808.1"/>
    </source>
</evidence>
<dbReference type="GO" id="GO:0140663">
    <property type="term" value="F:ATP-dependent FeS chaperone activity"/>
    <property type="evidence" value="ECO:0007669"/>
    <property type="project" value="InterPro"/>
</dbReference>
<keyword evidence="8" id="KW-0378">Hydrolase</keyword>
<comment type="similarity">
    <text evidence="8">Belongs to the Mrp/NBP35 ATP-binding proteins family.</text>
</comment>
<reference evidence="9" key="1">
    <citation type="journal article" date="2020" name="mSystems">
        <title>Genome- and Community-Level Interaction Insights into Carbon Utilization and Element Cycling Functions of Hydrothermarchaeota in Hydrothermal Sediment.</title>
        <authorList>
            <person name="Zhou Z."/>
            <person name="Liu Y."/>
            <person name="Xu W."/>
            <person name="Pan J."/>
            <person name="Luo Z.H."/>
            <person name="Li M."/>
        </authorList>
    </citation>
    <scope>NUCLEOTIDE SEQUENCE [LARGE SCALE GENOMIC DNA]</scope>
    <source>
        <strain evidence="9">SpSt-1105</strain>
    </source>
</reference>
<dbReference type="GO" id="GO:0005524">
    <property type="term" value="F:ATP binding"/>
    <property type="evidence" value="ECO:0007669"/>
    <property type="project" value="UniProtKB-UniRule"/>
</dbReference>
<dbReference type="Gene3D" id="3.40.50.300">
    <property type="entry name" value="P-loop containing nucleotide triphosphate hydrolases"/>
    <property type="match status" value="1"/>
</dbReference>
<keyword evidence="5 8" id="KW-0411">Iron-sulfur</keyword>
<organism evidence="9">
    <name type="scientific">Ignisphaera aggregans</name>
    <dbReference type="NCBI Taxonomy" id="334771"/>
    <lineage>
        <taxon>Archaea</taxon>
        <taxon>Thermoproteota</taxon>
        <taxon>Thermoprotei</taxon>
        <taxon>Desulfurococcales</taxon>
        <taxon>Desulfurococcaceae</taxon>
        <taxon>Ignisphaera</taxon>
    </lineage>
</organism>
<dbReference type="PANTHER" id="PTHR42961:SF2">
    <property type="entry name" value="IRON-SULFUR PROTEIN NUBPL"/>
    <property type="match status" value="1"/>
</dbReference>
<comment type="caution">
    <text evidence="9">The sequence shown here is derived from an EMBL/GenBank/DDBJ whole genome shotgun (WGS) entry which is preliminary data.</text>
</comment>
<dbReference type="GO" id="GO:0051539">
    <property type="term" value="F:4 iron, 4 sulfur cluster binding"/>
    <property type="evidence" value="ECO:0007669"/>
    <property type="project" value="TreeGrafter"/>
</dbReference>
<dbReference type="CDD" id="cd02037">
    <property type="entry name" value="Mrp_NBP35"/>
    <property type="match status" value="1"/>
</dbReference>
<dbReference type="PANTHER" id="PTHR42961">
    <property type="entry name" value="IRON-SULFUR PROTEIN NUBPL"/>
    <property type="match status" value="1"/>
</dbReference>
<feature type="binding site" evidence="8">
    <location>
        <begin position="34"/>
        <end position="41"/>
    </location>
    <ligand>
        <name>ATP</name>
        <dbReference type="ChEBI" id="CHEBI:30616"/>
    </ligand>
</feature>
<evidence type="ECO:0000256" key="8">
    <source>
        <dbReference type="HAMAP-Rule" id="MF_02040"/>
    </source>
</evidence>
<evidence type="ECO:0000256" key="1">
    <source>
        <dbReference type="ARBA" id="ARBA00022723"/>
    </source>
</evidence>
<gene>
    <name evidence="9" type="ORF">ENM66_00435</name>
</gene>
<keyword evidence="3 8" id="KW-0067">ATP-binding</keyword>
<evidence type="ECO:0000256" key="7">
    <source>
        <dbReference type="ARBA" id="ARBA00074706"/>
    </source>
</evidence>
<dbReference type="HAMAP" id="MF_02040">
    <property type="entry name" value="Mrp_NBP35"/>
    <property type="match status" value="1"/>
</dbReference>
<dbReference type="EMBL" id="DRYQ01000005">
    <property type="protein sequence ID" value="HHQ49808.1"/>
    <property type="molecule type" value="Genomic_DNA"/>
</dbReference>
<keyword evidence="2 8" id="KW-0547">Nucleotide-binding</keyword>
<evidence type="ECO:0000256" key="2">
    <source>
        <dbReference type="ARBA" id="ARBA00022741"/>
    </source>
</evidence>
<comment type="subunit">
    <text evidence="8">Homodimer.</text>
</comment>
<dbReference type="FunFam" id="3.40.50.300:FF:001119">
    <property type="entry name" value="Iron-sulfur cluster carrier protein"/>
    <property type="match status" value="1"/>
</dbReference>
<dbReference type="InterPro" id="IPR044304">
    <property type="entry name" value="NUBPL-like"/>
</dbReference>